<dbReference type="SUPFAM" id="SSF54928">
    <property type="entry name" value="RNA-binding domain, RBD"/>
    <property type="match status" value="2"/>
</dbReference>
<organism evidence="4 5">
    <name type="scientific">Rotaria sordida</name>
    <dbReference type="NCBI Taxonomy" id="392033"/>
    <lineage>
        <taxon>Eukaryota</taxon>
        <taxon>Metazoa</taxon>
        <taxon>Spiralia</taxon>
        <taxon>Gnathifera</taxon>
        <taxon>Rotifera</taxon>
        <taxon>Eurotatoria</taxon>
        <taxon>Bdelloidea</taxon>
        <taxon>Philodinida</taxon>
        <taxon>Philodinidae</taxon>
        <taxon>Rotaria</taxon>
    </lineage>
</organism>
<reference evidence="4" key="1">
    <citation type="submission" date="2021-02" db="EMBL/GenBank/DDBJ databases">
        <authorList>
            <person name="Nowell W R."/>
        </authorList>
    </citation>
    <scope>NUCLEOTIDE SEQUENCE</scope>
</reference>
<keyword evidence="1" id="KW-0694">RNA-binding</keyword>
<dbReference type="InterPro" id="IPR035979">
    <property type="entry name" value="RBD_domain_sf"/>
</dbReference>
<dbReference type="InterPro" id="IPR012677">
    <property type="entry name" value="Nucleotide-bd_a/b_plait_sf"/>
</dbReference>
<feature type="compositionally biased region" description="Acidic residues" evidence="2">
    <location>
        <begin position="276"/>
        <end position="286"/>
    </location>
</feature>
<evidence type="ECO:0000259" key="3">
    <source>
        <dbReference type="PROSITE" id="PS50102"/>
    </source>
</evidence>
<evidence type="ECO:0000313" key="4">
    <source>
        <dbReference type="EMBL" id="CAF0784232.1"/>
    </source>
</evidence>
<dbReference type="AlphaFoldDB" id="A0A813RGU4"/>
<evidence type="ECO:0000313" key="5">
    <source>
        <dbReference type="Proteomes" id="UP000663864"/>
    </source>
</evidence>
<feature type="domain" description="RRM" evidence="3">
    <location>
        <begin position="190"/>
        <end position="262"/>
    </location>
</feature>
<dbReference type="SMART" id="SM00360">
    <property type="entry name" value="RRM"/>
    <property type="match status" value="2"/>
</dbReference>
<comment type="caution">
    <text evidence="4">The sequence shown here is derived from an EMBL/GenBank/DDBJ whole genome shotgun (WGS) entry which is preliminary data.</text>
</comment>
<dbReference type="EMBL" id="CAJNOT010000027">
    <property type="protein sequence ID" value="CAF0784232.1"/>
    <property type="molecule type" value="Genomic_DNA"/>
</dbReference>
<sequence>MASNLNISSFQNLSLCIYIGNTTSLDDKTLLTYCSRFGTIVSSSFEKEKFCDFHIIEFANHEQVEKFLDENIHDVDGILLDVKLYKTIYTNNAILNIDRKFFIGPILNSNDINTIIEFYKKIDSSLRYYLSKQDKQAYLLFELNNRQSITTIFEKQTIPITIEQRNFFIYKPIHPKQFVNKIISMKNKQNQIYIQGLTSNITETMLVDYFHRRAPVIACYILLNDPTCAVMEFNDKKTVKKILDTPNIRLQGTNLLIRKASRHLASLLFSSTNKDESDDDDDDDDGNNNNDNNLEVKSTVVSKTSFPEPIVNSLGVQNQLSLFTLPTTHQENIQQQLLSFLNAIPSSIVKEPTFIPSPEKMESGWTSPPRTIISHCPVTDQLSIPSSSIPSATTISNYTDLLHQLTTVDTDIKPIRPIASNNILKFFEQCQNELDQIRDEYRSKFDENRRCIEQEINLLIDEERQTLNKLDRYLNDHRRRVEKRNNNKRKHSPSSSTH</sequence>
<dbReference type="GO" id="GO:0003723">
    <property type="term" value="F:RNA binding"/>
    <property type="evidence" value="ECO:0007669"/>
    <property type="project" value="UniProtKB-UniRule"/>
</dbReference>
<protein>
    <recommendedName>
        <fullName evidence="3">RRM domain-containing protein</fullName>
    </recommendedName>
</protein>
<evidence type="ECO:0000256" key="2">
    <source>
        <dbReference type="SAM" id="MobiDB-lite"/>
    </source>
</evidence>
<accession>A0A813RGU4</accession>
<evidence type="ECO:0000256" key="1">
    <source>
        <dbReference type="PROSITE-ProRule" id="PRU00176"/>
    </source>
</evidence>
<proteinExistence type="predicted"/>
<dbReference type="Gene3D" id="3.30.70.330">
    <property type="match status" value="2"/>
</dbReference>
<name>A0A813RGU4_9BILA</name>
<gene>
    <name evidence="4" type="ORF">ZHD862_LOCUS1556</name>
</gene>
<dbReference type="Proteomes" id="UP000663864">
    <property type="component" value="Unassembled WGS sequence"/>
</dbReference>
<feature type="compositionally biased region" description="Basic residues" evidence="2">
    <location>
        <begin position="478"/>
        <end position="492"/>
    </location>
</feature>
<dbReference type="PROSITE" id="PS50102">
    <property type="entry name" value="RRM"/>
    <property type="match status" value="1"/>
</dbReference>
<feature type="region of interest" description="Disordered" evidence="2">
    <location>
        <begin position="272"/>
        <end position="296"/>
    </location>
</feature>
<feature type="region of interest" description="Disordered" evidence="2">
    <location>
        <begin position="478"/>
        <end position="498"/>
    </location>
</feature>
<dbReference type="InterPro" id="IPR000504">
    <property type="entry name" value="RRM_dom"/>
</dbReference>